<dbReference type="RefSeq" id="WP_011392355.1">
    <property type="nucleotide sequence ID" value="NZ_DF238840.1"/>
</dbReference>
<keyword evidence="2 7" id="KW-0132">Cell division</keyword>
<evidence type="ECO:0000256" key="3">
    <source>
        <dbReference type="ARBA" id="ARBA00022692"/>
    </source>
</evidence>
<dbReference type="EMBL" id="DF238840">
    <property type="protein sequence ID" value="GAF26554.1"/>
    <property type="molecule type" value="Genomic_DNA"/>
</dbReference>
<dbReference type="Pfam" id="PF04977">
    <property type="entry name" value="DivIC"/>
    <property type="match status" value="1"/>
</dbReference>
<feature type="transmembrane region" description="Helical" evidence="7">
    <location>
        <begin position="39"/>
        <end position="64"/>
    </location>
</feature>
<protein>
    <recommendedName>
        <fullName evidence="7 8">Cell division protein FtsL</fullName>
    </recommendedName>
</protein>
<dbReference type="InterPro" id="IPR011922">
    <property type="entry name" value="Cell_div_FtsL"/>
</dbReference>
<dbReference type="HAMAP" id="MF_00910">
    <property type="entry name" value="FtsL"/>
    <property type="match status" value="1"/>
</dbReference>
<evidence type="ECO:0000256" key="7">
    <source>
        <dbReference type="HAMAP-Rule" id="MF_00910"/>
    </source>
</evidence>
<comment type="function">
    <text evidence="7">Essential cell division protein.</text>
</comment>
<reference evidence="10" key="1">
    <citation type="journal article" date="2014" name="Gene">
        <title>Genome-guided analysis of transformation efficiency and carbon dioxide assimilation by Moorella thermoacetica Y72.</title>
        <authorList>
            <person name="Tsukahara K."/>
            <person name="Kita A."/>
            <person name="Nakashimada Y."/>
            <person name="Hoshino T."/>
            <person name="Murakami K."/>
        </authorList>
    </citation>
    <scope>NUCLEOTIDE SEQUENCE [LARGE SCALE GENOMIC DNA]</scope>
    <source>
        <strain evidence="10">Y72</strain>
    </source>
</reference>
<evidence type="ECO:0000256" key="6">
    <source>
        <dbReference type="ARBA" id="ARBA00023306"/>
    </source>
</evidence>
<keyword evidence="6 7" id="KW-0131">Cell cycle</keyword>
<dbReference type="GO" id="GO:0032153">
    <property type="term" value="C:cell division site"/>
    <property type="evidence" value="ECO:0007669"/>
    <property type="project" value="UniProtKB-UniRule"/>
</dbReference>
<evidence type="ECO:0000256" key="2">
    <source>
        <dbReference type="ARBA" id="ARBA00022618"/>
    </source>
</evidence>
<dbReference type="GO" id="GO:0005886">
    <property type="term" value="C:plasma membrane"/>
    <property type="evidence" value="ECO:0007669"/>
    <property type="project" value="UniProtKB-SubCell"/>
</dbReference>
<dbReference type="GO" id="GO:0043093">
    <property type="term" value="P:FtsZ-dependent cytokinesis"/>
    <property type="evidence" value="ECO:0007669"/>
    <property type="project" value="UniProtKB-UniRule"/>
</dbReference>
<dbReference type="NCBIfam" id="TIGR02209">
    <property type="entry name" value="ftsL_broad"/>
    <property type="match status" value="1"/>
</dbReference>
<dbReference type="GeneID" id="45616868"/>
<evidence type="ECO:0000313" key="10">
    <source>
        <dbReference type="EMBL" id="GAF26554.1"/>
    </source>
</evidence>
<keyword evidence="5 7" id="KW-0472">Membrane</keyword>
<gene>
    <name evidence="7" type="primary">ftsL</name>
    <name evidence="10" type="ORF">MTY_1894</name>
</gene>
<evidence type="ECO:0000256" key="5">
    <source>
        <dbReference type="ARBA" id="ARBA00023136"/>
    </source>
</evidence>
<organism evidence="10">
    <name type="scientific">Moorella thermoacetica Y72</name>
    <dbReference type="NCBI Taxonomy" id="1325331"/>
    <lineage>
        <taxon>Bacteria</taxon>
        <taxon>Bacillati</taxon>
        <taxon>Bacillota</taxon>
        <taxon>Clostridia</taxon>
        <taxon>Neomoorellales</taxon>
        <taxon>Neomoorellaceae</taxon>
        <taxon>Neomoorella</taxon>
    </lineage>
</organism>
<comment type="similarity">
    <text evidence="7">Belongs to the FtsL family.</text>
</comment>
<name>A0A0S6UC49_NEOTH</name>
<proteinExistence type="inferred from homology"/>
<dbReference type="AlphaFoldDB" id="A0A0S6UC49"/>
<sequence length="174" mass="19238">MLAAPRELSYIPQPVVSSKQSPRSGLSNRRRESRARQKILLLGLVLMGFVIGLSLTFLTMQVLIKGYKIDSLKRELSTLQRENEQLQLEVARLKAPERVARVATTKLGMVEPKTEQIYYVPEQAGNGKQVQVATTEPSRPAVTGAAPGRQAWWVALAEALHQWLEPARQAGAGV</sequence>
<comment type="subcellular location">
    <subcellularLocation>
        <location evidence="7">Cell membrane</location>
        <topology evidence="7">Single-pass type II membrane protein</topology>
    </subcellularLocation>
    <text evidence="7">Localizes to the division septum where it forms a ring structure.</text>
</comment>
<evidence type="ECO:0000256" key="8">
    <source>
        <dbReference type="NCBIfam" id="TIGR02209"/>
    </source>
</evidence>
<evidence type="ECO:0000256" key="1">
    <source>
        <dbReference type="ARBA" id="ARBA00022475"/>
    </source>
</evidence>
<keyword evidence="9" id="KW-0175">Coiled coil</keyword>
<keyword evidence="3 7" id="KW-0812">Transmembrane</keyword>
<evidence type="ECO:0000256" key="4">
    <source>
        <dbReference type="ARBA" id="ARBA00022989"/>
    </source>
</evidence>
<dbReference type="InterPro" id="IPR007060">
    <property type="entry name" value="FtsL/DivIC"/>
</dbReference>
<dbReference type="SMR" id="A0A0S6UC49"/>
<feature type="coiled-coil region" evidence="9">
    <location>
        <begin position="69"/>
        <end position="96"/>
    </location>
</feature>
<dbReference type="Proteomes" id="UP000063718">
    <property type="component" value="Unassembled WGS sequence"/>
</dbReference>
<evidence type="ECO:0000256" key="9">
    <source>
        <dbReference type="SAM" id="Coils"/>
    </source>
</evidence>
<accession>A0A0S6UC49</accession>
<keyword evidence="4 7" id="KW-1133">Transmembrane helix</keyword>
<keyword evidence="1 7" id="KW-1003">Cell membrane</keyword>